<dbReference type="GO" id="GO:0016301">
    <property type="term" value="F:kinase activity"/>
    <property type="evidence" value="ECO:0007669"/>
    <property type="project" value="UniProtKB-KW"/>
</dbReference>
<reference evidence="11 12" key="1">
    <citation type="submission" date="2022-11" db="EMBL/GenBank/DDBJ databases">
        <title>Anaerobic phenanthrene biodegradation by a DNRA strain PheN6.</title>
        <authorList>
            <person name="Zhang Z."/>
        </authorList>
    </citation>
    <scope>NUCLEOTIDE SEQUENCE [LARGE SCALE GENOMIC DNA]</scope>
    <source>
        <strain evidence="11 12">PheN6</strain>
    </source>
</reference>
<dbReference type="PANTHER" id="PTHR43289:SF6">
    <property type="entry name" value="SERINE_THREONINE-PROTEIN KINASE NEKL-3"/>
    <property type="match status" value="1"/>
</dbReference>
<dbReference type="PROSITE" id="PS50011">
    <property type="entry name" value="PROTEIN_KINASE_DOM"/>
    <property type="match status" value="1"/>
</dbReference>
<keyword evidence="6 7" id="KW-0067">ATP-binding</keyword>
<feature type="region of interest" description="Disordered" evidence="8">
    <location>
        <begin position="294"/>
        <end position="336"/>
    </location>
</feature>
<feature type="compositionally biased region" description="Low complexity" evidence="8">
    <location>
        <begin position="367"/>
        <end position="420"/>
    </location>
</feature>
<proteinExistence type="predicted"/>
<dbReference type="SMART" id="SM00220">
    <property type="entry name" value="S_TKc"/>
    <property type="match status" value="1"/>
</dbReference>
<dbReference type="Gene3D" id="1.10.510.10">
    <property type="entry name" value="Transferase(Phosphotransferase) domain 1"/>
    <property type="match status" value="1"/>
</dbReference>
<evidence type="ECO:0000256" key="2">
    <source>
        <dbReference type="ARBA" id="ARBA00022527"/>
    </source>
</evidence>
<dbReference type="EMBL" id="JAPFQL010000042">
    <property type="protein sequence ID" value="MDC5697782.1"/>
    <property type="molecule type" value="Genomic_DNA"/>
</dbReference>
<sequence>MTQPDVVIAGRYRLLRRVGVGGMGSVWEASDERLQRTVAAKLLHLPPGASAEDAETAKNRAMREARITAQLHHPHAVPVFDVVEHDGQPCLIMQYLPSRTLQQVLQQDGPLPPDEVALIGAEVGSALAAAHAAGIVHRDIKPANILILDDGSATITDFGISRALGDATLTAAGMVTGTPAYLAPEVARGEESTPATDVFSLGATLYAAVEGVPPFGLDDNPMALLHRVASTSPAPPARAGALAPVLLAMLGAQPDERPSMSAAVEALERLDLSAAAGADPTVALPTAAATQPMRPVPVAQPAPSAPGPVTRATPMTQVSQVSQVPPARPAPQQRRSRRGLAVVLAIAALAVVGLLAWQALRGDEPRTPAAAPPETSSVTSNSPSPSASRETTTSEAPTSAAPSTPAETTPAPSEPTAPTAAQLSKAVRGYYALLPDDTDAGYALLTERYRSATSGTQDNYEAFWDGIDKVTVRDLDATPPGSVEATLTYTFEDGRVIQERTAFGLVEDGGVLKIDGSEVLSSREL</sequence>
<evidence type="ECO:0000256" key="8">
    <source>
        <dbReference type="SAM" id="MobiDB-lite"/>
    </source>
</evidence>
<dbReference type="PROSITE" id="PS00108">
    <property type="entry name" value="PROTEIN_KINASE_ST"/>
    <property type="match status" value="1"/>
</dbReference>
<organism evidence="11 12">
    <name type="scientific">Intrasporangium calvum</name>
    <dbReference type="NCBI Taxonomy" id="53358"/>
    <lineage>
        <taxon>Bacteria</taxon>
        <taxon>Bacillati</taxon>
        <taxon>Actinomycetota</taxon>
        <taxon>Actinomycetes</taxon>
        <taxon>Micrococcales</taxon>
        <taxon>Intrasporangiaceae</taxon>
        <taxon>Intrasporangium</taxon>
    </lineage>
</organism>
<evidence type="ECO:0000259" key="10">
    <source>
        <dbReference type="PROSITE" id="PS50011"/>
    </source>
</evidence>
<dbReference type="SUPFAM" id="SSF56112">
    <property type="entry name" value="Protein kinase-like (PK-like)"/>
    <property type="match status" value="1"/>
</dbReference>
<evidence type="ECO:0000256" key="9">
    <source>
        <dbReference type="SAM" id="Phobius"/>
    </source>
</evidence>
<evidence type="ECO:0000256" key="7">
    <source>
        <dbReference type="PROSITE-ProRule" id="PRU10141"/>
    </source>
</evidence>
<evidence type="ECO:0000256" key="1">
    <source>
        <dbReference type="ARBA" id="ARBA00012513"/>
    </source>
</evidence>
<dbReference type="InterPro" id="IPR011009">
    <property type="entry name" value="Kinase-like_dom_sf"/>
</dbReference>
<dbReference type="PROSITE" id="PS00107">
    <property type="entry name" value="PROTEIN_KINASE_ATP"/>
    <property type="match status" value="1"/>
</dbReference>
<gene>
    <name evidence="11" type="ORF">OO014_10960</name>
</gene>
<keyword evidence="2" id="KW-0723">Serine/threonine-protein kinase</keyword>
<feature type="compositionally biased region" description="Low complexity" evidence="8">
    <location>
        <begin position="320"/>
        <end position="333"/>
    </location>
</feature>
<keyword evidence="9" id="KW-0812">Transmembrane</keyword>
<feature type="domain" description="Protein kinase" evidence="10">
    <location>
        <begin position="12"/>
        <end position="270"/>
    </location>
</feature>
<keyword evidence="9" id="KW-1133">Transmembrane helix</keyword>
<protein>
    <recommendedName>
        <fullName evidence="1">non-specific serine/threonine protein kinase</fullName>
        <ecNumber evidence="1">2.7.11.1</ecNumber>
    </recommendedName>
</protein>
<evidence type="ECO:0000256" key="4">
    <source>
        <dbReference type="ARBA" id="ARBA00022741"/>
    </source>
</evidence>
<accession>A0ABT5GHP6</accession>
<name>A0ABT5GHP6_9MICO</name>
<evidence type="ECO:0000256" key="6">
    <source>
        <dbReference type="ARBA" id="ARBA00022840"/>
    </source>
</evidence>
<evidence type="ECO:0000313" key="12">
    <source>
        <dbReference type="Proteomes" id="UP001150259"/>
    </source>
</evidence>
<feature type="region of interest" description="Disordered" evidence="8">
    <location>
        <begin position="365"/>
        <end position="420"/>
    </location>
</feature>
<dbReference type="InterPro" id="IPR000719">
    <property type="entry name" value="Prot_kinase_dom"/>
</dbReference>
<keyword evidence="9" id="KW-0472">Membrane</keyword>
<feature type="transmembrane region" description="Helical" evidence="9">
    <location>
        <begin position="340"/>
        <end position="360"/>
    </location>
</feature>
<dbReference type="InterPro" id="IPR008271">
    <property type="entry name" value="Ser/Thr_kinase_AS"/>
</dbReference>
<evidence type="ECO:0000256" key="5">
    <source>
        <dbReference type="ARBA" id="ARBA00022777"/>
    </source>
</evidence>
<keyword evidence="12" id="KW-1185">Reference proteome</keyword>
<feature type="binding site" evidence="7">
    <location>
        <position position="41"/>
    </location>
    <ligand>
        <name>ATP</name>
        <dbReference type="ChEBI" id="CHEBI:30616"/>
    </ligand>
</feature>
<dbReference type="EC" id="2.7.11.1" evidence="1"/>
<evidence type="ECO:0000313" key="11">
    <source>
        <dbReference type="EMBL" id="MDC5697782.1"/>
    </source>
</evidence>
<dbReference type="CDD" id="cd14014">
    <property type="entry name" value="STKc_PknB_like"/>
    <property type="match status" value="1"/>
</dbReference>
<feature type="compositionally biased region" description="Pro residues" evidence="8">
    <location>
        <begin position="294"/>
        <end position="306"/>
    </location>
</feature>
<dbReference type="RefSeq" id="WP_272462355.1">
    <property type="nucleotide sequence ID" value="NZ_JAPFQL010000042.1"/>
</dbReference>
<dbReference type="Proteomes" id="UP001150259">
    <property type="component" value="Unassembled WGS sequence"/>
</dbReference>
<comment type="caution">
    <text evidence="11">The sequence shown here is derived from an EMBL/GenBank/DDBJ whole genome shotgun (WGS) entry which is preliminary data.</text>
</comment>
<keyword evidence="3" id="KW-0808">Transferase</keyword>
<dbReference type="Pfam" id="PF00069">
    <property type="entry name" value="Pkinase"/>
    <property type="match status" value="1"/>
</dbReference>
<evidence type="ECO:0000256" key="3">
    <source>
        <dbReference type="ARBA" id="ARBA00022679"/>
    </source>
</evidence>
<dbReference type="Gene3D" id="3.30.200.20">
    <property type="entry name" value="Phosphorylase Kinase, domain 1"/>
    <property type="match status" value="1"/>
</dbReference>
<dbReference type="PANTHER" id="PTHR43289">
    <property type="entry name" value="MITOGEN-ACTIVATED PROTEIN KINASE KINASE KINASE 20-RELATED"/>
    <property type="match status" value="1"/>
</dbReference>
<keyword evidence="4 7" id="KW-0547">Nucleotide-binding</keyword>
<keyword evidence="5 11" id="KW-0418">Kinase</keyword>
<dbReference type="InterPro" id="IPR017441">
    <property type="entry name" value="Protein_kinase_ATP_BS"/>
</dbReference>